<feature type="signal peptide" evidence="1">
    <location>
        <begin position="1"/>
        <end position="19"/>
    </location>
</feature>
<dbReference type="Pfam" id="PF00881">
    <property type="entry name" value="Nitroreductase"/>
    <property type="match status" value="1"/>
</dbReference>
<dbReference type="CDD" id="cd02142">
    <property type="entry name" value="McbC_SagB-like_oxidoreductase"/>
    <property type="match status" value="1"/>
</dbReference>
<evidence type="ECO:0000259" key="2">
    <source>
        <dbReference type="Pfam" id="PF00881"/>
    </source>
</evidence>
<dbReference type="AlphaFoldDB" id="A0A0S6W7E0"/>
<evidence type="ECO:0000313" key="4">
    <source>
        <dbReference type="Proteomes" id="UP000030661"/>
    </source>
</evidence>
<evidence type="ECO:0000256" key="1">
    <source>
        <dbReference type="SAM" id="SignalP"/>
    </source>
</evidence>
<sequence length="240" mass="25933">MMKKIHTAFLAIAAIGAIAGGSLPFLQAAGDKGQTHELSHEKISLPDPKYDSSTSVESALRQRRSVRDYADEPLTLSEVSQLLWAAQGVTDLRMGFRTAPSAGALYPLEIYAVIGNVSGLAAGIYKYEPHAHALAHLRAGDVRQDLAVAALGQTSIQTGAIALIFSAVYERTTRKYGERGVRYVHIEVGHAAQNVYLQAVSLNLGAVVIGAFQDTQVKTIVNMRDEENPLYIMPVGKTRM</sequence>
<dbReference type="InterPro" id="IPR052544">
    <property type="entry name" value="Bacteriocin_Proc_Enz"/>
</dbReference>
<protein>
    <submittedName>
        <fullName evidence="3">Nitroreductase family protein</fullName>
    </submittedName>
</protein>
<dbReference type="InterPro" id="IPR000415">
    <property type="entry name" value="Nitroreductase-like"/>
</dbReference>
<feature type="chain" id="PRO_5006631635" evidence="1">
    <location>
        <begin position="20"/>
        <end position="240"/>
    </location>
</feature>
<dbReference type="InterPro" id="IPR020051">
    <property type="entry name" value="SagB-type_dehydrogenase"/>
</dbReference>
<proteinExistence type="predicted"/>
<dbReference type="Gene3D" id="3.40.109.10">
    <property type="entry name" value="NADH Oxidase"/>
    <property type="match status" value="1"/>
</dbReference>
<dbReference type="NCBIfam" id="TIGR03605">
    <property type="entry name" value="antibiot_sagB"/>
    <property type="match status" value="1"/>
</dbReference>
<keyword evidence="4" id="KW-1185">Reference proteome</keyword>
<dbReference type="STRING" id="1499967.U27_02447"/>
<gene>
    <name evidence="3" type="ORF">U27_02447</name>
</gene>
<name>A0A0S6W7E0_VECG1</name>
<reference evidence="3" key="1">
    <citation type="journal article" date="2015" name="PeerJ">
        <title>First genomic representation of candidate bacterial phylum KSB3 points to enhanced environmental sensing as a trigger of wastewater bulking.</title>
        <authorList>
            <person name="Sekiguchi Y."/>
            <person name="Ohashi A."/>
            <person name="Parks D.H."/>
            <person name="Yamauchi T."/>
            <person name="Tyson G.W."/>
            <person name="Hugenholtz P."/>
        </authorList>
    </citation>
    <scope>NUCLEOTIDE SEQUENCE [LARGE SCALE GENOMIC DNA]</scope>
</reference>
<dbReference type="GO" id="GO:0016491">
    <property type="term" value="F:oxidoreductase activity"/>
    <property type="evidence" value="ECO:0007669"/>
    <property type="project" value="InterPro"/>
</dbReference>
<dbReference type="Proteomes" id="UP000030661">
    <property type="component" value="Unassembled WGS sequence"/>
</dbReference>
<dbReference type="PANTHER" id="PTHR43745">
    <property type="entry name" value="NITROREDUCTASE MJ1384-RELATED"/>
    <property type="match status" value="1"/>
</dbReference>
<keyword evidence="1" id="KW-0732">Signal</keyword>
<feature type="domain" description="Nitroreductase" evidence="2">
    <location>
        <begin position="60"/>
        <end position="237"/>
    </location>
</feature>
<dbReference type="PANTHER" id="PTHR43745:SF2">
    <property type="entry name" value="NITROREDUCTASE MJ1384-RELATED"/>
    <property type="match status" value="1"/>
</dbReference>
<dbReference type="HOGENOM" id="CLU_059362_3_1_0"/>
<evidence type="ECO:0000313" key="3">
    <source>
        <dbReference type="EMBL" id="GAK55613.1"/>
    </source>
</evidence>
<organism evidence="3">
    <name type="scientific">Vecturithrix granuli</name>
    <dbReference type="NCBI Taxonomy" id="1499967"/>
    <lineage>
        <taxon>Bacteria</taxon>
        <taxon>Candidatus Moduliflexota</taxon>
        <taxon>Candidatus Vecturitrichia</taxon>
        <taxon>Candidatus Vecturitrichales</taxon>
        <taxon>Candidatus Vecturitrichaceae</taxon>
        <taxon>Candidatus Vecturithrix</taxon>
    </lineage>
</organism>
<dbReference type="eggNOG" id="COG0778">
    <property type="taxonomic scope" value="Bacteria"/>
</dbReference>
<dbReference type="SUPFAM" id="SSF55469">
    <property type="entry name" value="FMN-dependent nitroreductase-like"/>
    <property type="match status" value="1"/>
</dbReference>
<accession>A0A0S6W7E0</accession>
<dbReference type="EMBL" id="DF820463">
    <property type="protein sequence ID" value="GAK55613.1"/>
    <property type="molecule type" value="Genomic_DNA"/>
</dbReference>
<dbReference type="InterPro" id="IPR029479">
    <property type="entry name" value="Nitroreductase"/>
</dbReference>